<dbReference type="SUPFAM" id="SSF46689">
    <property type="entry name" value="Homeodomain-like"/>
    <property type="match status" value="1"/>
</dbReference>
<evidence type="ECO:0000313" key="5">
    <source>
        <dbReference type="EMBL" id="PUZ68726.1"/>
    </source>
</evidence>
<proteinExistence type="predicted"/>
<feature type="compositionally biased region" description="Polar residues" evidence="3">
    <location>
        <begin position="310"/>
        <end position="335"/>
    </location>
</feature>
<dbReference type="InterPro" id="IPR011011">
    <property type="entry name" value="Znf_FYVE_PHD"/>
</dbReference>
<dbReference type="STRING" id="1504633.A0A2T7ELM3"/>
<evidence type="ECO:0000313" key="6">
    <source>
        <dbReference type="Proteomes" id="UP000244336"/>
    </source>
</evidence>
<keyword evidence="2" id="KW-0862">Zinc</keyword>
<feature type="region of interest" description="Disordered" evidence="3">
    <location>
        <begin position="927"/>
        <end position="1071"/>
    </location>
</feature>
<keyword evidence="6" id="KW-1185">Reference proteome</keyword>
<dbReference type="Proteomes" id="UP000244336">
    <property type="component" value="Chromosome 2"/>
</dbReference>
<feature type="region of interest" description="Disordered" evidence="3">
    <location>
        <begin position="146"/>
        <end position="167"/>
    </location>
</feature>
<sequence length="1133" mass="123494">MVRAPPEKDASRRRRRRTRSVRHTAEAAGSRDRLPRSGSRAAGAETACLVRESAQPSRVGEEAATPQGAQAACSGSARRLGSAGEWTRGATSRWGGDASAPEEGGAVARGMGEGAPPAGSRSSGGRERREIETAWIIELGFEIRSPGKMPFRTSPPQTPPPPAMQPLSASATATRFAAHWVADALAGDETLEFSVLKALVGASPESLSGAPEATRKRVAIRCLEEVSAVIAAGGDAAATEKVLRVDDARSCEDFLLQLIGEVRNSGNLEKDLLPPFSQDIQNIIRIKKPTLPQTSFELLREVDPDIKSMAPSSQLEQNGTTQLDNDQSPCSSNDHVNIEKPRLPTDNGELQQEALVNLVDESDSRSIEKDSVAPTSVLHQPCTSDSKCCYPLQEDAIGAASLGPRSQERSPIVEGNISVETVPALASCDAALQGSITVPLSKHVMEYHTTMVRRQPNRETPPSPPHYIDGERPYDDSTSDLPSKDPRHEELSVHTTVNPDIDRSSDVLPTNASKPEFVTTQDTTMISQPHSSGTHLSTLQNLSGERVNLHLDDVSASIEPVEKDHVYEELTLQAASALPSISCNGDIQGGKSETNHQSGNTTEHTMVCEQQNVDRSHLEVSSSNKLNQALHDGSIQESNVANGGPNAQIAPRSQPCNVTLHDKISEADYLSEENTGKNRTDVQKCGCSASVPSSAQDGDGKGATKILNRESFGDTSVEVSVPCSDYSLRGTAAAGLLAMTDKMPFCTKDQDINDSLGDLSQQDLCIKCGKDGQLLKCSSCLLTAHDSCFGSSATFEDTGLFYCPVCFYTKATEAYKKAKKTYCEARKSLAAFLGTTHLVRQHDEQPTGALPGAVNRQGHSNGCGSPKRKNIDQIEADNLTHQDEEPYQKRKKQKINATSNCYPEQVVTEKVPFPSFDVAPVNKHTILKNNSSKRVQGAEKQQQVENKEARKEAGNDNSSHETRSLSQQKCGPANEEVEADREDDLANSHQPDDTDKLEATSSNETGNRSFPPWRNMRHSKARLHAKETMASSSSRKTAQKDQHMPSSSRQRNYAYQQKRYSNPVAPSGRRSKLCWTEEEEEALKEAMAKFTPQDDTPIPWVHILEYGRDVFHRTRLPSDLRVKWRNMKKRTGY</sequence>
<dbReference type="EMBL" id="CM009750">
    <property type="protein sequence ID" value="PUZ68726.1"/>
    <property type="molecule type" value="Genomic_DNA"/>
</dbReference>
<feature type="region of interest" description="Disordered" evidence="3">
    <location>
        <begin position="843"/>
        <end position="897"/>
    </location>
</feature>
<dbReference type="GO" id="GO:0008270">
    <property type="term" value="F:zinc ion binding"/>
    <property type="evidence" value="ECO:0007669"/>
    <property type="project" value="UniProtKB-KW"/>
</dbReference>
<feature type="region of interest" description="Disordered" evidence="3">
    <location>
        <begin position="1"/>
        <end position="128"/>
    </location>
</feature>
<feature type="compositionally biased region" description="Low complexity" evidence="3">
    <location>
        <begin position="114"/>
        <end position="123"/>
    </location>
</feature>
<name>A0A2T7ELM3_9POAL</name>
<feature type="compositionally biased region" description="Basic and acidic residues" evidence="3">
    <location>
        <begin position="945"/>
        <end position="963"/>
    </location>
</feature>
<feature type="compositionally biased region" description="Basic and acidic residues" evidence="3">
    <location>
        <begin position="984"/>
        <end position="998"/>
    </location>
</feature>
<dbReference type="PANTHER" id="PTHR47863:SF4">
    <property type="entry name" value="RING_FYVE_PHD ZINC FINGER SUPERFAMILY PROTEIN"/>
    <property type="match status" value="1"/>
</dbReference>
<dbReference type="Gene3D" id="3.30.40.10">
    <property type="entry name" value="Zinc/RING finger domain, C3HC4 (zinc finger)"/>
    <property type="match status" value="1"/>
</dbReference>
<reference evidence="5 6" key="1">
    <citation type="submission" date="2018-04" db="EMBL/GenBank/DDBJ databases">
        <title>WGS assembly of Panicum hallii var. hallii HAL2.</title>
        <authorList>
            <person name="Lovell J."/>
            <person name="Jenkins J."/>
            <person name="Lowry D."/>
            <person name="Mamidi S."/>
            <person name="Sreedasyam A."/>
            <person name="Weng X."/>
            <person name="Barry K."/>
            <person name="Bonette J."/>
            <person name="Campitelli B."/>
            <person name="Daum C."/>
            <person name="Gordon S."/>
            <person name="Gould B."/>
            <person name="Lipzen A."/>
            <person name="MacQueen A."/>
            <person name="Palacio-Mejia J."/>
            <person name="Plott C."/>
            <person name="Shakirov E."/>
            <person name="Shu S."/>
            <person name="Yoshinaga Y."/>
            <person name="Zane M."/>
            <person name="Rokhsar D."/>
            <person name="Grimwood J."/>
            <person name="Schmutz J."/>
            <person name="Juenger T."/>
        </authorList>
    </citation>
    <scope>NUCLEOTIDE SEQUENCE [LARGE SCALE GENOMIC DNA]</scope>
    <source>
        <strain evidence="6">cv. HAL2</strain>
    </source>
</reference>
<dbReference type="Gene3D" id="1.10.10.60">
    <property type="entry name" value="Homeodomain-like"/>
    <property type="match status" value="1"/>
</dbReference>
<protein>
    <recommendedName>
        <fullName evidence="4">Myb-like domain-containing protein</fullName>
    </recommendedName>
</protein>
<dbReference type="SMART" id="SM00717">
    <property type="entry name" value="SANT"/>
    <property type="match status" value="1"/>
</dbReference>
<dbReference type="SUPFAM" id="SSF57903">
    <property type="entry name" value="FYVE/PHD zinc finger"/>
    <property type="match status" value="1"/>
</dbReference>
<organism evidence="5 6">
    <name type="scientific">Panicum hallii var. hallii</name>
    <dbReference type="NCBI Taxonomy" id="1504633"/>
    <lineage>
        <taxon>Eukaryota</taxon>
        <taxon>Viridiplantae</taxon>
        <taxon>Streptophyta</taxon>
        <taxon>Embryophyta</taxon>
        <taxon>Tracheophyta</taxon>
        <taxon>Spermatophyta</taxon>
        <taxon>Magnoliopsida</taxon>
        <taxon>Liliopsida</taxon>
        <taxon>Poales</taxon>
        <taxon>Poaceae</taxon>
        <taxon>PACMAD clade</taxon>
        <taxon>Panicoideae</taxon>
        <taxon>Panicodae</taxon>
        <taxon>Paniceae</taxon>
        <taxon>Panicinae</taxon>
        <taxon>Panicum</taxon>
        <taxon>Panicum sect. Panicum</taxon>
    </lineage>
</organism>
<accession>A0A2T7ELM3</accession>
<dbReference type="OrthoDB" id="785443at2759"/>
<feature type="compositionally biased region" description="Basic and acidic residues" evidence="3">
    <location>
        <begin position="1"/>
        <end position="10"/>
    </location>
</feature>
<feature type="compositionally biased region" description="Polar residues" evidence="3">
    <location>
        <begin position="999"/>
        <end position="1008"/>
    </location>
</feature>
<feature type="compositionally biased region" description="Basic and acidic residues" evidence="3">
    <location>
        <begin position="23"/>
        <end position="35"/>
    </location>
</feature>
<feature type="domain" description="Myb-like" evidence="4">
    <location>
        <begin position="1067"/>
        <end position="1128"/>
    </location>
</feature>
<feature type="compositionally biased region" description="Basic residues" evidence="3">
    <location>
        <begin position="11"/>
        <end position="22"/>
    </location>
</feature>
<evidence type="ECO:0000256" key="1">
    <source>
        <dbReference type="ARBA" id="ARBA00022771"/>
    </source>
</evidence>
<dbReference type="PANTHER" id="PTHR47863">
    <property type="entry name" value="RING/FYVE/PHD ZINC FINGER SUPERFAMILY PROTEIN"/>
    <property type="match status" value="1"/>
</dbReference>
<evidence type="ECO:0000256" key="2">
    <source>
        <dbReference type="ARBA" id="ARBA00022833"/>
    </source>
</evidence>
<feature type="region of interest" description="Disordered" evidence="3">
    <location>
        <begin position="310"/>
        <end position="345"/>
    </location>
</feature>
<feature type="compositionally biased region" description="Basic and acidic residues" evidence="3">
    <location>
        <begin position="482"/>
        <end position="492"/>
    </location>
</feature>
<keyword evidence="1" id="KW-0479">Metal-binding</keyword>
<feature type="region of interest" description="Disordered" evidence="3">
    <location>
        <begin position="452"/>
        <end position="512"/>
    </location>
</feature>
<dbReference type="InterPro" id="IPR013083">
    <property type="entry name" value="Znf_RING/FYVE/PHD"/>
</dbReference>
<evidence type="ECO:0000256" key="3">
    <source>
        <dbReference type="SAM" id="MobiDB-lite"/>
    </source>
</evidence>
<dbReference type="InterPro" id="IPR001005">
    <property type="entry name" value="SANT/Myb"/>
</dbReference>
<feature type="compositionally biased region" description="Basic and acidic residues" evidence="3">
    <location>
        <begin position="878"/>
        <end position="888"/>
    </location>
</feature>
<feature type="compositionally biased region" description="Polar residues" evidence="3">
    <location>
        <begin position="1044"/>
        <end position="1060"/>
    </location>
</feature>
<dbReference type="AlphaFoldDB" id="A0A2T7ELM3"/>
<evidence type="ECO:0000259" key="4">
    <source>
        <dbReference type="PROSITE" id="PS50090"/>
    </source>
</evidence>
<dbReference type="InterPro" id="IPR009057">
    <property type="entry name" value="Homeodomain-like_sf"/>
</dbReference>
<dbReference type="PROSITE" id="PS50090">
    <property type="entry name" value="MYB_LIKE"/>
    <property type="match status" value="1"/>
</dbReference>
<dbReference type="Gramene" id="PUZ68726">
    <property type="protein sequence ID" value="PUZ68726"/>
    <property type="gene ID" value="GQ55_2G051700"/>
</dbReference>
<keyword evidence="1" id="KW-0863">Zinc-finger</keyword>
<feature type="compositionally biased region" description="Polar residues" evidence="3">
    <location>
        <begin position="927"/>
        <end position="944"/>
    </location>
</feature>
<gene>
    <name evidence="5" type="ORF">GQ55_2G051700</name>
</gene>
<dbReference type="CDD" id="cd15489">
    <property type="entry name" value="PHD_SF"/>
    <property type="match status" value="1"/>
</dbReference>